<sequence length="163" mass="18331">MTSEFILKKSGGPNPQPPAPNPDRLKKYLYQGRSEVFVSGRGFKKIKITKGGPNPQPSAPNPDRLKKCLYQGRSEVFVSGRGFKKIKITKFLDLVHYQIAPRTMLYTLTLGFLDEIVFYPSAITAERAWRGRARAATQGHVTSPTWPPASSFLCTFRNHIDFS</sequence>
<dbReference type="AlphaFoldDB" id="A0A4C1YLB9"/>
<evidence type="ECO:0000313" key="3">
    <source>
        <dbReference type="Proteomes" id="UP000299102"/>
    </source>
</evidence>
<comment type="caution">
    <text evidence="2">The sequence shown here is derived from an EMBL/GenBank/DDBJ whole genome shotgun (WGS) entry which is preliminary data.</text>
</comment>
<accession>A0A4C1YLB9</accession>
<protein>
    <submittedName>
        <fullName evidence="2">Uncharacterized protein</fullName>
    </submittedName>
</protein>
<dbReference type="Proteomes" id="UP000299102">
    <property type="component" value="Unassembled WGS sequence"/>
</dbReference>
<gene>
    <name evidence="2" type="ORF">EVAR_54522_1</name>
</gene>
<organism evidence="2 3">
    <name type="scientific">Eumeta variegata</name>
    <name type="common">Bagworm moth</name>
    <name type="synonym">Eumeta japonica</name>
    <dbReference type="NCBI Taxonomy" id="151549"/>
    <lineage>
        <taxon>Eukaryota</taxon>
        <taxon>Metazoa</taxon>
        <taxon>Ecdysozoa</taxon>
        <taxon>Arthropoda</taxon>
        <taxon>Hexapoda</taxon>
        <taxon>Insecta</taxon>
        <taxon>Pterygota</taxon>
        <taxon>Neoptera</taxon>
        <taxon>Endopterygota</taxon>
        <taxon>Lepidoptera</taxon>
        <taxon>Glossata</taxon>
        <taxon>Ditrysia</taxon>
        <taxon>Tineoidea</taxon>
        <taxon>Psychidae</taxon>
        <taxon>Oiketicinae</taxon>
        <taxon>Eumeta</taxon>
    </lineage>
</organism>
<proteinExistence type="predicted"/>
<dbReference type="EMBL" id="BGZK01001248">
    <property type="protein sequence ID" value="GBP75429.1"/>
    <property type="molecule type" value="Genomic_DNA"/>
</dbReference>
<feature type="region of interest" description="Disordered" evidence="1">
    <location>
        <begin position="46"/>
        <end position="65"/>
    </location>
</feature>
<name>A0A4C1YLB9_EUMVA</name>
<evidence type="ECO:0000313" key="2">
    <source>
        <dbReference type="EMBL" id="GBP75429.1"/>
    </source>
</evidence>
<reference evidence="2 3" key="1">
    <citation type="journal article" date="2019" name="Commun. Biol.">
        <title>The bagworm genome reveals a unique fibroin gene that provides high tensile strength.</title>
        <authorList>
            <person name="Kono N."/>
            <person name="Nakamura H."/>
            <person name="Ohtoshi R."/>
            <person name="Tomita M."/>
            <person name="Numata K."/>
            <person name="Arakawa K."/>
        </authorList>
    </citation>
    <scope>NUCLEOTIDE SEQUENCE [LARGE SCALE GENOMIC DNA]</scope>
</reference>
<keyword evidence="3" id="KW-1185">Reference proteome</keyword>
<feature type="region of interest" description="Disordered" evidence="1">
    <location>
        <begin position="1"/>
        <end position="25"/>
    </location>
</feature>
<evidence type="ECO:0000256" key="1">
    <source>
        <dbReference type="SAM" id="MobiDB-lite"/>
    </source>
</evidence>